<dbReference type="EMBL" id="QXFT01000959">
    <property type="protein sequence ID" value="KAE9332533.1"/>
    <property type="molecule type" value="Genomic_DNA"/>
</dbReference>
<dbReference type="AlphaFoldDB" id="A0A6A3LM18"/>
<evidence type="ECO:0000313" key="1">
    <source>
        <dbReference type="EMBL" id="KAE9016816.1"/>
    </source>
</evidence>
<evidence type="ECO:0000313" key="5">
    <source>
        <dbReference type="Proteomes" id="UP000434957"/>
    </source>
</evidence>
<dbReference type="Proteomes" id="UP000429607">
    <property type="component" value="Unassembled WGS sequence"/>
</dbReference>
<name>A0A6A3LM18_9STRA</name>
<dbReference type="OrthoDB" id="10275945at2759"/>
<evidence type="ECO:0000313" key="3">
    <source>
        <dbReference type="EMBL" id="KAE9332533.1"/>
    </source>
</evidence>
<sequence>MYSNFGITTTVTTRLRWSAVIVFLVARASLVTSCVRASCQVYAGSSTLPTGMPRYRANLVLCTCNGGGKSSK</sequence>
<evidence type="ECO:0000313" key="2">
    <source>
        <dbReference type="EMBL" id="KAE9020249.1"/>
    </source>
</evidence>
<dbReference type="EMBL" id="QXFV01000945">
    <property type="protein sequence ID" value="KAE9020249.1"/>
    <property type="molecule type" value="Genomic_DNA"/>
</dbReference>
<accession>A0A6A3LM18</accession>
<keyword evidence="5" id="KW-1185">Reference proteome</keyword>
<evidence type="ECO:0000313" key="4">
    <source>
        <dbReference type="Proteomes" id="UP000429607"/>
    </source>
</evidence>
<reference evidence="4 6" key="1">
    <citation type="submission" date="2018-09" db="EMBL/GenBank/DDBJ databases">
        <title>Genomic investigation of the strawberry pathogen Phytophthora fragariae indicates pathogenicity is determined by transcriptional variation in three key races.</title>
        <authorList>
            <person name="Adams T.M."/>
            <person name="Armitage A.D."/>
            <person name="Sobczyk M.K."/>
            <person name="Bates H.J."/>
            <person name="Dunwell J.M."/>
            <person name="Nellist C.F."/>
            <person name="Harrison R.J."/>
        </authorList>
    </citation>
    <scope>NUCLEOTIDE SEQUENCE [LARGE SCALE GENOMIC DNA]</scope>
    <source>
        <strain evidence="2 4">SCRP249</strain>
        <strain evidence="1 6">SCRP324</strain>
        <strain evidence="3 5">SCRP333</strain>
    </source>
</reference>
<proteinExistence type="predicted"/>
<dbReference type="Proteomes" id="UP000434957">
    <property type="component" value="Unassembled WGS sequence"/>
</dbReference>
<dbReference type="EMBL" id="QXFU01000901">
    <property type="protein sequence ID" value="KAE9016816.1"/>
    <property type="molecule type" value="Genomic_DNA"/>
</dbReference>
<organism evidence="2 4">
    <name type="scientific">Phytophthora rubi</name>
    <dbReference type="NCBI Taxonomy" id="129364"/>
    <lineage>
        <taxon>Eukaryota</taxon>
        <taxon>Sar</taxon>
        <taxon>Stramenopiles</taxon>
        <taxon>Oomycota</taxon>
        <taxon>Peronosporomycetes</taxon>
        <taxon>Peronosporales</taxon>
        <taxon>Peronosporaceae</taxon>
        <taxon>Phytophthora</taxon>
    </lineage>
</organism>
<evidence type="ECO:0000313" key="6">
    <source>
        <dbReference type="Proteomes" id="UP000435112"/>
    </source>
</evidence>
<comment type="caution">
    <text evidence="2">The sequence shown here is derived from an EMBL/GenBank/DDBJ whole genome shotgun (WGS) entry which is preliminary data.</text>
</comment>
<gene>
    <name evidence="2" type="ORF">PR001_g13652</name>
    <name evidence="1" type="ORF">PR002_g13561</name>
    <name evidence="3" type="ORF">PR003_g14463</name>
</gene>
<protein>
    <submittedName>
        <fullName evidence="2">Uncharacterized protein</fullName>
    </submittedName>
</protein>
<dbReference type="Proteomes" id="UP000435112">
    <property type="component" value="Unassembled WGS sequence"/>
</dbReference>